<keyword evidence="1" id="KW-0732">Signal</keyword>
<dbReference type="EMBL" id="BMDQ01000003">
    <property type="protein sequence ID" value="GGI58111.1"/>
    <property type="molecule type" value="Genomic_DNA"/>
</dbReference>
<evidence type="ECO:0008006" key="4">
    <source>
        <dbReference type="Google" id="ProtNLM"/>
    </source>
</evidence>
<gene>
    <name evidence="2" type="ORF">GCM10011444_24200</name>
</gene>
<comment type="caution">
    <text evidence="2">The sequence shown here is derived from an EMBL/GenBank/DDBJ whole genome shotgun (WGS) entry which is preliminary data.</text>
</comment>
<feature type="signal peptide" evidence="1">
    <location>
        <begin position="1"/>
        <end position="19"/>
    </location>
</feature>
<sequence>MKRILLIALFFCITSQIFAQTDGLTYQAVIIGPDELELPGVNSPDNYLPQTTINMRFSIIDGDNEQSPPEFQETRITETDEFGRVNLIIGKDNDAFKSISWDGGTKLLKVEIDFEGGSDFTLISVEELTYLPYAKHRDITASGNLDVDGNTSLNGQLLVEGPANFNDALNVNDNVPSYLSGTLTVDGVTNLNEAFNVNNQRPTDLSGSLRVGGDSNLEGTLDVLGLTTLNDLNVNGQASFGDLVADNLTVNLSSTLNGTTNINGATLINGLGSQVRITSNMPNVDQDYARITNHPLLIDGGNNGLAIRVNGGRNNDTNFITFYDTQSVEPWGRIEGETPTEFGENADYRFDQSSLEFDIYDSNVDLGFGIAYEVIAAAQLIKASTDFRACVGLGGCLASPGPADIAFAGVELVSATVQAVFATLVWERSQNNKIIYDNNKITYQGVTYASGSGDYAEYLERENSDEDMSFGDIVGLKGGKISKNIEGAERTMVVSFKPIVLGNMPQKNLEHLYEKVAFMGQVPVKVYGKVNIGDYIIPSGMNDGSGIAIPPSKIKVKQIKNIVGVAWSENHTSHKISMVNVAVGLNKNDNNPIIEKLEDKIASQSEEINALKSQISEIYDLMGKTTNGGTPSISQPNFDTHEDELPINNYHNRKYEVVHAEHGELVYWEVTREDIEKAFELAREQMKLNGVDVENHFVWKNIKENPKYKEELITKIQAKLEKQLHYHKKTHKD</sequence>
<dbReference type="Gene3D" id="2.40.300.10">
    <property type="entry name" value="Head decoration protein D"/>
    <property type="match status" value="1"/>
</dbReference>
<dbReference type="RefSeq" id="WP_188375012.1">
    <property type="nucleotide sequence ID" value="NZ_BMDQ01000003.1"/>
</dbReference>
<evidence type="ECO:0000313" key="2">
    <source>
        <dbReference type="EMBL" id="GGI58111.1"/>
    </source>
</evidence>
<dbReference type="Proteomes" id="UP000624701">
    <property type="component" value="Unassembled WGS sequence"/>
</dbReference>
<protein>
    <recommendedName>
        <fullName evidence="4">Peptidase G2 IMC autoproteolytic cleavage domain-containing protein</fullName>
    </recommendedName>
</protein>
<proteinExistence type="predicted"/>
<feature type="chain" id="PRO_5046221597" description="Peptidase G2 IMC autoproteolytic cleavage domain-containing protein" evidence="1">
    <location>
        <begin position="20"/>
        <end position="733"/>
    </location>
</feature>
<evidence type="ECO:0000256" key="1">
    <source>
        <dbReference type="SAM" id="SignalP"/>
    </source>
</evidence>
<keyword evidence="3" id="KW-1185">Reference proteome</keyword>
<name>A0ABQ2C1P5_9FLAO</name>
<reference evidence="3" key="1">
    <citation type="journal article" date="2019" name="Int. J. Syst. Evol. Microbiol.">
        <title>The Global Catalogue of Microorganisms (GCM) 10K type strain sequencing project: providing services to taxonomists for standard genome sequencing and annotation.</title>
        <authorList>
            <consortium name="The Broad Institute Genomics Platform"/>
            <consortium name="The Broad Institute Genome Sequencing Center for Infectious Disease"/>
            <person name="Wu L."/>
            <person name="Ma J."/>
        </authorList>
    </citation>
    <scope>NUCLEOTIDE SEQUENCE [LARGE SCALE GENOMIC DNA]</scope>
    <source>
        <strain evidence="3">CCM 8681</strain>
    </source>
</reference>
<accession>A0ABQ2C1P5</accession>
<organism evidence="2 3">
    <name type="scientific">Winogradskyella haliclonae</name>
    <dbReference type="NCBI Taxonomy" id="2048558"/>
    <lineage>
        <taxon>Bacteria</taxon>
        <taxon>Pseudomonadati</taxon>
        <taxon>Bacteroidota</taxon>
        <taxon>Flavobacteriia</taxon>
        <taxon>Flavobacteriales</taxon>
        <taxon>Flavobacteriaceae</taxon>
        <taxon>Winogradskyella</taxon>
    </lineage>
</organism>
<evidence type="ECO:0000313" key="3">
    <source>
        <dbReference type="Proteomes" id="UP000624701"/>
    </source>
</evidence>